<feature type="domain" description="(S)-ureidoglycine aminohydrolase cupin" evidence="2">
    <location>
        <begin position="58"/>
        <end position="130"/>
    </location>
</feature>
<feature type="signal peptide" evidence="1">
    <location>
        <begin position="1"/>
        <end position="21"/>
    </location>
</feature>
<evidence type="ECO:0000256" key="1">
    <source>
        <dbReference type="SAM" id="SignalP"/>
    </source>
</evidence>
<evidence type="ECO:0000259" key="2">
    <source>
        <dbReference type="Pfam" id="PF05899"/>
    </source>
</evidence>
<sequence>MTNTEIISVVALLASAASSAAFTHPTFVANRAKTAVFMSSAGPGIEVVSQPDEEFLNKKGVFDWGTWGCGVSKFPWSYGDSESCYLLEGKVTVTPTDGRPAATFGKGDFVTFPAGMSCTWDVTEAVKKHYMFF</sequence>
<dbReference type="AlphaFoldDB" id="A0A6U3W9G6"/>
<proteinExistence type="predicted"/>
<dbReference type="PANTHER" id="PTHR33271">
    <property type="entry name" value="OS04G0445200 PROTEIN"/>
    <property type="match status" value="1"/>
</dbReference>
<dbReference type="InterPro" id="IPR014710">
    <property type="entry name" value="RmlC-like_jellyroll"/>
</dbReference>
<organism evidence="3">
    <name type="scientific">Ditylum brightwellii</name>
    <dbReference type="NCBI Taxonomy" id="49249"/>
    <lineage>
        <taxon>Eukaryota</taxon>
        <taxon>Sar</taxon>
        <taxon>Stramenopiles</taxon>
        <taxon>Ochrophyta</taxon>
        <taxon>Bacillariophyta</taxon>
        <taxon>Mediophyceae</taxon>
        <taxon>Lithodesmiophycidae</taxon>
        <taxon>Lithodesmiales</taxon>
        <taxon>Lithodesmiaceae</taxon>
        <taxon>Ditylum</taxon>
    </lineage>
</organism>
<reference evidence="3" key="1">
    <citation type="submission" date="2021-01" db="EMBL/GenBank/DDBJ databases">
        <authorList>
            <person name="Corre E."/>
            <person name="Pelletier E."/>
            <person name="Niang G."/>
            <person name="Scheremetjew M."/>
            <person name="Finn R."/>
            <person name="Kale V."/>
            <person name="Holt S."/>
            <person name="Cochrane G."/>
            <person name="Meng A."/>
            <person name="Brown T."/>
            <person name="Cohen L."/>
        </authorList>
    </citation>
    <scope>NUCLEOTIDE SEQUENCE</scope>
    <source>
        <strain evidence="3">Pop2</strain>
    </source>
</reference>
<accession>A0A6U3W9G6</accession>
<gene>
    <name evidence="3" type="ORF">DBRI1063_LOCUS21969</name>
</gene>
<dbReference type="SUPFAM" id="SSF51182">
    <property type="entry name" value="RmlC-like cupins"/>
    <property type="match status" value="1"/>
</dbReference>
<dbReference type="InterPro" id="IPR011051">
    <property type="entry name" value="RmlC_Cupin_sf"/>
</dbReference>
<dbReference type="PANTHER" id="PTHR33271:SF22">
    <property type="entry name" value="OS04G0445200 PROTEIN"/>
    <property type="match status" value="1"/>
</dbReference>
<dbReference type="Pfam" id="PF05899">
    <property type="entry name" value="Cupin_3"/>
    <property type="match status" value="1"/>
</dbReference>
<name>A0A6U3W9G6_9STRA</name>
<dbReference type="InterPro" id="IPR008579">
    <property type="entry name" value="UGlyAH_Cupin_dom"/>
</dbReference>
<dbReference type="EMBL" id="HBGN01034132">
    <property type="protein sequence ID" value="CAD9351471.1"/>
    <property type="molecule type" value="Transcribed_RNA"/>
</dbReference>
<feature type="chain" id="PRO_5030160226" description="(S)-ureidoglycine aminohydrolase cupin domain-containing protein" evidence="1">
    <location>
        <begin position="22"/>
        <end position="133"/>
    </location>
</feature>
<dbReference type="CDD" id="cd02227">
    <property type="entry name" value="cupin_TM1112-like"/>
    <property type="match status" value="1"/>
</dbReference>
<protein>
    <recommendedName>
        <fullName evidence="2">(S)-ureidoglycine aminohydrolase cupin domain-containing protein</fullName>
    </recommendedName>
</protein>
<evidence type="ECO:0000313" key="3">
    <source>
        <dbReference type="EMBL" id="CAD9351471.1"/>
    </source>
</evidence>
<dbReference type="Gene3D" id="2.60.120.10">
    <property type="entry name" value="Jelly Rolls"/>
    <property type="match status" value="1"/>
</dbReference>
<keyword evidence="1" id="KW-0732">Signal</keyword>